<evidence type="ECO:0000256" key="5">
    <source>
        <dbReference type="ARBA" id="ARBA00022702"/>
    </source>
</evidence>
<dbReference type="Pfam" id="PF00214">
    <property type="entry name" value="Calc_CGRP_IAPP"/>
    <property type="match status" value="1"/>
</dbReference>
<dbReference type="PANTHER" id="PTHR10505">
    <property type="entry name" value="CALCITONIN-RELATED"/>
    <property type="match status" value="1"/>
</dbReference>
<dbReference type="InterPro" id="IPR021116">
    <property type="entry name" value="Calcitonin/adrenomedullin"/>
</dbReference>
<dbReference type="InterPro" id="IPR000443">
    <property type="entry name" value="IAPP"/>
</dbReference>
<dbReference type="GO" id="GO:0043025">
    <property type="term" value="C:neuronal cell body"/>
    <property type="evidence" value="ECO:0007669"/>
    <property type="project" value="Ensembl"/>
</dbReference>
<dbReference type="GO" id="GO:0050850">
    <property type="term" value="P:positive regulation of calcium-mediated signaling"/>
    <property type="evidence" value="ECO:0007669"/>
    <property type="project" value="Ensembl"/>
</dbReference>
<organism evidence="14 15">
    <name type="scientific">Microcebus murinus</name>
    <name type="common">Gray mouse lemur</name>
    <name type="synonym">Lemur murinus</name>
    <dbReference type="NCBI Taxonomy" id="30608"/>
    <lineage>
        <taxon>Eukaryota</taxon>
        <taxon>Metazoa</taxon>
        <taxon>Chordata</taxon>
        <taxon>Craniata</taxon>
        <taxon>Vertebrata</taxon>
        <taxon>Euteleostomi</taxon>
        <taxon>Mammalia</taxon>
        <taxon>Eutheria</taxon>
        <taxon>Euarchontoglires</taxon>
        <taxon>Primates</taxon>
        <taxon>Strepsirrhini</taxon>
        <taxon>Lemuriformes</taxon>
        <taxon>Cheirogaleidae</taxon>
        <taxon>Microcebus</taxon>
    </lineage>
</organism>
<reference evidence="14" key="2">
    <citation type="submission" date="2025-08" db="UniProtKB">
        <authorList>
            <consortium name="Ensembl"/>
        </authorList>
    </citation>
    <scope>IDENTIFICATION</scope>
</reference>
<dbReference type="GO" id="GO:0019233">
    <property type="term" value="P:sensory perception of pain"/>
    <property type="evidence" value="ECO:0007669"/>
    <property type="project" value="Ensembl"/>
</dbReference>
<keyword evidence="7 11" id="KW-1015">Disulfide bond</keyword>
<dbReference type="Proteomes" id="UP000694394">
    <property type="component" value="Chromosome 7"/>
</dbReference>
<dbReference type="InterPro" id="IPR021117">
    <property type="entry name" value="Calcitonin-like"/>
</dbReference>
<dbReference type="InterPro" id="IPR001693">
    <property type="entry name" value="Calcitonin_peptide-like"/>
</dbReference>
<comment type="subunit">
    <text evidence="10">Can form homodimers. Interacts with IDE and INS. Interaction with INS inhibits homodimerization and fibril formation.</text>
</comment>
<comment type="subcellular location">
    <subcellularLocation>
        <location evidence="1">Secreted</location>
    </subcellularLocation>
</comment>
<dbReference type="EMBL" id="ABDC03010081">
    <property type="status" value="NOT_ANNOTATED_CDS"/>
    <property type="molecule type" value="Genomic_DNA"/>
</dbReference>
<evidence type="ECO:0000313" key="14">
    <source>
        <dbReference type="Ensembl" id="ENSMICP00000022842.2"/>
    </source>
</evidence>
<evidence type="ECO:0000256" key="12">
    <source>
        <dbReference type="SAM" id="SignalP"/>
    </source>
</evidence>
<evidence type="ECO:0000256" key="3">
    <source>
        <dbReference type="ARBA" id="ARBA00021733"/>
    </source>
</evidence>
<dbReference type="GeneTree" id="ENSGT00510000048671"/>
<protein>
    <recommendedName>
        <fullName evidence="3">Islet amyloid polypeptide</fullName>
    </recommendedName>
    <alternativeName>
        <fullName evidence="8">Amylin</fullName>
    </alternativeName>
</protein>
<evidence type="ECO:0000256" key="11">
    <source>
        <dbReference type="PIRSR" id="PIRSR621116-50"/>
    </source>
</evidence>
<proteinExistence type="inferred from homology"/>
<dbReference type="GO" id="GO:0045453">
    <property type="term" value="P:bone resorption"/>
    <property type="evidence" value="ECO:0007669"/>
    <property type="project" value="Ensembl"/>
</dbReference>
<dbReference type="GO" id="GO:0030316">
    <property type="term" value="P:osteoclast differentiation"/>
    <property type="evidence" value="ECO:0007669"/>
    <property type="project" value="Ensembl"/>
</dbReference>
<keyword evidence="12" id="KW-0732">Signal</keyword>
<feature type="signal peptide" evidence="12">
    <location>
        <begin position="1"/>
        <end position="22"/>
    </location>
</feature>
<dbReference type="PANTHER" id="PTHR10505:SF4">
    <property type="entry name" value="ISLET AMYLOID POLYPEPTIDE"/>
    <property type="match status" value="1"/>
</dbReference>
<feature type="disulfide bond" evidence="11">
    <location>
        <begin position="31"/>
        <end position="36"/>
    </location>
</feature>
<name>A0A8C5VMQ4_MICMU</name>
<dbReference type="GO" id="GO:0007189">
    <property type="term" value="P:adenylate cyclase-activating G protein-coupled receptor signaling pathway"/>
    <property type="evidence" value="ECO:0007669"/>
    <property type="project" value="Ensembl"/>
</dbReference>
<evidence type="ECO:0000256" key="4">
    <source>
        <dbReference type="ARBA" id="ARBA00022525"/>
    </source>
</evidence>
<dbReference type="GO" id="GO:0005179">
    <property type="term" value="F:hormone activity"/>
    <property type="evidence" value="ECO:0007669"/>
    <property type="project" value="UniProtKB-KW"/>
</dbReference>
<evidence type="ECO:0000256" key="1">
    <source>
        <dbReference type="ARBA" id="ARBA00004613"/>
    </source>
</evidence>
<evidence type="ECO:0000256" key="8">
    <source>
        <dbReference type="ARBA" id="ARBA00030712"/>
    </source>
</evidence>
<comment type="similarity">
    <text evidence="2">Belongs to the calcitonin family.</text>
</comment>
<evidence type="ECO:0000256" key="6">
    <source>
        <dbReference type="ARBA" id="ARBA00023087"/>
    </source>
</evidence>
<evidence type="ECO:0000256" key="7">
    <source>
        <dbReference type="ARBA" id="ARBA00023157"/>
    </source>
</evidence>
<dbReference type="GO" id="GO:0005615">
    <property type="term" value="C:extracellular space"/>
    <property type="evidence" value="ECO:0007669"/>
    <property type="project" value="Ensembl"/>
</dbReference>
<dbReference type="GO" id="GO:0150059">
    <property type="term" value="P:amylin receptor 1 signaling pathway"/>
    <property type="evidence" value="ECO:0007669"/>
    <property type="project" value="Ensembl"/>
</dbReference>
<dbReference type="GO" id="GO:0042802">
    <property type="term" value="F:identical protein binding"/>
    <property type="evidence" value="ECO:0007669"/>
    <property type="project" value="Ensembl"/>
</dbReference>
<dbReference type="Gene3D" id="6.10.250.2190">
    <property type="match status" value="1"/>
</dbReference>
<evidence type="ECO:0000256" key="9">
    <source>
        <dbReference type="ARBA" id="ARBA00049594"/>
    </source>
</evidence>
<dbReference type="GO" id="GO:0141163">
    <property type="term" value="P:positive regulation of cAMP/PKA signal transduction"/>
    <property type="evidence" value="ECO:0007669"/>
    <property type="project" value="Ensembl"/>
</dbReference>
<dbReference type="Ensembl" id="ENSMICT00000034762.2">
    <property type="protein sequence ID" value="ENSMICP00000022842.2"/>
    <property type="gene ID" value="ENSMICG00000028352.2"/>
</dbReference>
<dbReference type="GO" id="GO:0150061">
    <property type="term" value="P:amylin receptor 3 signaling pathway"/>
    <property type="evidence" value="ECO:0007669"/>
    <property type="project" value="Ensembl"/>
</dbReference>
<feature type="domain" description="Calcitonin peptide-like" evidence="13">
    <location>
        <begin position="30"/>
        <end position="70"/>
    </location>
</feature>
<gene>
    <name evidence="14" type="primary">IAPP</name>
</gene>
<keyword evidence="6" id="KW-0034">Amyloid</keyword>
<dbReference type="AlphaFoldDB" id="A0A8C5VMQ4"/>
<evidence type="ECO:0000313" key="15">
    <source>
        <dbReference type="Proteomes" id="UP000694394"/>
    </source>
</evidence>
<evidence type="ECO:0000259" key="13">
    <source>
        <dbReference type="SMART" id="SM00113"/>
    </source>
</evidence>
<dbReference type="PRINTS" id="PR00818">
    <property type="entry name" value="ISLETAMYLOID"/>
</dbReference>
<reference evidence="14" key="3">
    <citation type="submission" date="2025-09" db="UniProtKB">
        <authorList>
            <consortium name="Ensembl"/>
        </authorList>
    </citation>
    <scope>IDENTIFICATION</scope>
</reference>
<dbReference type="SMART" id="SM00113">
    <property type="entry name" value="CALCITONIN"/>
    <property type="match status" value="1"/>
</dbReference>
<keyword evidence="4" id="KW-0964">Secreted</keyword>
<reference evidence="14" key="1">
    <citation type="submission" date="2016-12" db="EMBL/GenBank/DDBJ databases">
        <title>Mouse lemur reference genome and diversity panel.</title>
        <authorList>
            <person name="Harris R."/>
            <person name="Larsen P."/>
            <person name="Liu Y."/>
            <person name="Hughes D.S."/>
            <person name="Murali S."/>
            <person name="Raveendran M."/>
            <person name="Korchina V."/>
            <person name="Wang M."/>
            <person name="Jhangiani S."/>
            <person name="Bandaranaike D."/>
            <person name="Bellair M."/>
            <person name="Blankenburg K."/>
            <person name="Chao H."/>
            <person name="Dahdouli M."/>
            <person name="Dinh H."/>
            <person name="Doddapaneni H."/>
            <person name="English A."/>
            <person name="Firestine M."/>
            <person name="Gnanaolivu R."/>
            <person name="Gross S."/>
            <person name="Hernandez B."/>
            <person name="Javaid M."/>
            <person name="Jayaseelan J."/>
            <person name="Jones J."/>
            <person name="Khan Z."/>
            <person name="Kovar C."/>
            <person name="Kurapati P."/>
            <person name="Le B."/>
            <person name="Lee S."/>
            <person name="Li M."/>
            <person name="Mathew T."/>
            <person name="Narasimhan A."/>
            <person name="Ngo D."/>
            <person name="Nguyen L."/>
            <person name="Okwuonu G."/>
            <person name="Ongeri F."/>
            <person name="Osuji N."/>
            <person name="Pu L.-L."/>
            <person name="Puazo M."/>
            <person name="Quiroz J."/>
            <person name="Raj R."/>
            <person name="Rajbhandari K."/>
            <person name="Reid J.G."/>
            <person name="Santibanez J."/>
            <person name="Sexton D."/>
            <person name="Skinner E."/>
            <person name="Vee V."/>
            <person name="Weissenberger G."/>
            <person name="Wu Y."/>
            <person name="Xin Y."/>
            <person name="Han Y."/>
            <person name="Campbell C."/>
            <person name="Brown A."/>
            <person name="Sullivan B."/>
            <person name="Shelton J."/>
            <person name="Brown S."/>
            <person name="Dudchenko O."/>
            <person name="Machol I."/>
            <person name="Durand N."/>
            <person name="Shamim M."/>
            <person name="Lieberman A."/>
            <person name="Muzny D.M."/>
            <person name="Richards S."/>
            <person name="Yoder A."/>
            <person name="Worley K.C."/>
            <person name="Rogers J."/>
            <person name="Gibbs R.A."/>
        </authorList>
    </citation>
    <scope>NUCLEOTIDE SEQUENCE [LARGE SCALE GENOMIC DNA]</scope>
</reference>
<dbReference type="GO" id="GO:0150060">
    <property type="term" value="P:amylin receptor 2 signaling pathway"/>
    <property type="evidence" value="ECO:0007669"/>
    <property type="project" value="Ensembl"/>
</dbReference>
<dbReference type="GO" id="GO:0045671">
    <property type="term" value="P:negative regulation of osteoclast differentiation"/>
    <property type="evidence" value="ECO:0007669"/>
    <property type="project" value="Ensembl"/>
</dbReference>
<keyword evidence="15" id="KW-1185">Reference proteome</keyword>
<evidence type="ECO:0000256" key="2">
    <source>
        <dbReference type="ARBA" id="ARBA00009222"/>
    </source>
</evidence>
<evidence type="ECO:0000256" key="10">
    <source>
        <dbReference type="ARBA" id="ARBA00050014"/>
    </source>
</evidence>
<accession>A0A8C5VMQ4</accession>
<comment type="function">
    <text evidence="9">Amylin/IAPP is a glucoregulatory peptide hormone that plays an important role in the regulation of energy homeostasis. Selectively inhibits insulin-stimulated glucose utilization and glycogen deposition in muscle, while not affecting adipocyte glucose metabolism. IAPP function is mediated by the CALCR-RAMPs (AMYRs) receptor complexes. Amylin can also bind CALCR receptor in the absence of RAMPs, although it is more selective for AMYRs.</text>
</comment>
<sequence>MCILKLPVFLLVLSVVLNHLKATPLESHQTCNTATCTIQRLANFLVRYSNNFGAVHSPTNVRSNGYGKRNAVQVLNKEPLNYLPL</sequence>
<feature type="chain" id="PRO_5034075696" description="Islet amyloid polypeptide" evidence="12">
    <location>
        <begin position="23"/>
        <end position="85"/>
    </location>
</feature>
<dbReference type="GO" id="GO:0045779">
    <property type="term" value="P:negative regulation of bone resorption"/>
    <property type="evidence" value="ECO:0007669"/>
    <property type="project" value="Ensembl"/>
</dbReference>
<keyword evidence="5" id="KW-0372">Hormone</keyword>